<dbReference type="InterPro" id="IPR010989">
    <property type="entry name" value="SNARE"/>
</dbReference>
<protein>
    <recommendedName>
        <fullName evidence="10">t-SNARE affecting a late Golgi compartment protein 1</fullName>
    </recommendedName>
</protein>
<keyword evidence="3" id="KW-0813">Transport</keyword>
<gene>
    <name evidence="14" type="ORF">GNLVRS02_ARAD1C01320g</name>
</gene>
<name>A0A060SYH8_BLAAD</name>
<organism evidence="14">
    <name type="scientific">Blastobotrys adeninivorans</name>
    <name type="common">Yeast</name>
    <name type="synonym">Arxula adeninivorans</name>
    <dbReference type="NCBI Taxonomy" id="409370"/>
    <lineage>
        <taxon>Eukaryota</taxon>
        <taxon>Fungi</taxon>
        <taxon>Dikarya</taxon>
        <taxon>Ascomycota</taxon>
        <taxon>Saccharomycotina</taxon>
        <taxon>Dipodascomycetes</taxon>
        <taxon>Dipodascales</taxon>
        <taxon>Trichomonascaceae</taxon>
        <taxon>Blastobotrys</taxon>
    </lineage>
</organism>
<evidence type="ECO:0000256" key="12">
    <source>
        <dbReference type="SAM" id="Phobius"/>
    </source>
</evidence>
<dbReference type="InterPro" id="IPR015260">
    <property type="entry name" value="Syntaxin-6/10/61_N"/>
</dbReference>
<dbReference type="GO" id="GO:0048193">
    <property type="term" value="P:Golgi vesicle transport"/>
    <property type="evidence" value="ECO:0007669"/>
    <property type="project" value="InterPro"/>
</dbReference>
<comment type="similarity">
    <text evidence="2">Belongs to the syntaxin family.</text>
</comment>
<evidence type="ECO:0000256" key="8">
    <source>
        <dbReference type="ARBA" id="ARBA00023054"/>
    </source>
</evidence>
<evidence type="ECO:0000259" key="13">
    <source>
        <dbReference type="PROSITE" id="PS50192"/>
    </source>
</evidence>
<dbReference type="Gene3D" id="1.20.58.90">
    <property type="match status" value="1"/>
</dbReference>
<dbReference type="InterPro" id="IPR000727">
    <property type="entry name" value="T_SNARE_dom"/>
</dbReference>
<dbReference type="EMBL" id="HG937693">
    <property type="protein sequence ID" value="CDP33950.1"/>
    <property type="molecule type" value="Genomic_DNA"/>
</dbReference>
<keyword evidence="8" id="KW-0175">Coiled coil</keyword>
<evidence type="ECO:0000256" key="4">
    <source>
        <dbReference type="ARBA" id="ARBA00022692"/>
    </source>
</evidence>
<dbReference type="AlphaFoldDB" id="A0A060SYH8"/>
<evidence type="ECO:0000256" key="2">
    <source>
        <dbReference type="ARBA" id="ARBA00009063"/>
    </source>
</evidence>
<dbReference type="CDD" id="cd15851">
    <property type="entry name" value="SNARE_Syntaxin6"/>
    <property type="match status" value="1"/>
</dbReference>
<keyword evidence="5" id="KW-0653">Protein transport</keyword>
<dbReference type="PhylomeDB" id="A0A060SYH8"/>
<feature type="domain" description="T-SNARE coiled-coil homology" evidence="13">
    <location>
        <begin position="130"/>
        <end position="192"/>
    </location>
</feature>
<keyword evidence="4 12" id="KW-0812">Transmembrane</keyword>
<keyword evidence="6 12" id="KW-1133">Transmembrane helix</keyword>
<evidence type="ECO:0000313" key="14">
    <source>
        <dbReference type="EMBL" id="CDP33950.1"/>
    </source>
</evidence>
<dbReference type="FunFam" id="1.20.5.110:FF:000006">
    <property type="entry name" value="Syntaxin 6"/>
    <property type="match status" value="1"/>
</dbReference>
<feature type="region of interest" description="Disordered" evidence="11">
    <location>
        <begin position="96"/>
        <end position="124"/>
    </location>
</feature>
<dbReference type="GO" id="GO:0015031">
    <property type="term" value="P:protein transport"/>
    <property type="evidence" value="ECO:0007669"/>
    <property type="project" value="UniProtKB-KW"/>
</dbReference>
<dbReference type="SUPFAM" id="SSF58038">
    <property type="entry name" value="SNARE fusion complex"/>
    <property type="match status" value="1"/>
</dbReference>
<reference evidence="14" key="1">
    <citation type="submission" date="2014-02" db="EMBL/GenBank/DDBJ databases">
        <authorList>
            <person name="Genoscope - CEA"/>
        </authorList>
    </citation>
    <scope>NUCLEOTIDE SEQUENCE</scope>
    <source>
        <strain evidence="14">LS3</strain>
    </source>
</reference>
<dbReference type="SUPFAM" id="SSF47661">
    <property type="entry name" value="t-snare proteins"/>
    <property type="match status" value="1"/>
</dbReference>
<evidence type="ECO:0000256" key="6">
    <source>
        <dbReference type="ARBA" id="ARBA00022989"/>
    </source>
</evidence>
<comment type="subcellular location">
    <subcellularLocation>
        <location evidence="1">Golgi apparatus membrane</location>
        <topology evidence="1">Single-pass type IV membrane protein</topology>
    </subcellularLocation>
</comment>
<reference evidence="14" key="2">
    <citation type="submission" date="2014-06" db="EMBL/GenBank/DDBJ databases">
        <title>The complete genome of Blastobotrys (Arxula) adeninivorans LS3 - a yeast of biotechnological interest.</title>
        <authorList>
            <person name="Kunze G."/>
            <person name="Gaillardin C."/>
            <person name="Czernicka M."/>
            <person name="Durrens P."/>
            <person name="Martin T."/>
            <person name="Boer E."/>
            <person name="Gabaldon T."/>
            <person name="Cruz J."/>
            <person name="Talla E."/>
            <person name="Marck C."/>
            <person name="Goffeau A."/>
            <person name="Barbe V."/>
            <person name="Baret P."/>
            <person name="Baronian K."/>
            <person name="Beier S."/>
            <person name="Bleykasten C."/>
            <person name="Bode R."/>
            <person name="Casaregola S."/>
            <person name="Despons L."/>
            <person name="Fairhead C."/>
            <person name="Giersberg M."/>
            <person name="Gierski P."/>
            <person name="Hahnel U."/>
            <person name="Hartmann A."/>
            <person name="Jankowska D."/>
            <person name="Jubin C."/>
            <person name="Jung P."/>
            <person name="Lafontaine I."/>
            <person name="Leh-Louis V."/>
            <person name="Lemaire M."/>
            <person name="Marcet-Houben M."/>
            <person name="Mascher M."/>
            <person name="Morel G."/>
            <person name="Richard G.-F."/>
            <person name="Riechen J."/>
            <person name="Sacerdot C."/>
            <person name="Sarkar A."/>
            <person name="Savel G."/>
            <person name="Schacherer J."/>
            <person name="Sherman D."/>
            <person name="Straub M.-L."/>
            <person name="Stein N."/>
            <person name="Thierry A."/>
            <person name="Trautwein-Schult A."/>
            <person name="Westhof E."/>
            <person name="Worch S."/>
            <person name="Dujon B."/>
            <person name="Souciet J.-L."/>
            <person name="Wincker P."/>
            <person name="Scholz U."/>
            <person name="Neuveglise N."/>
        </authorList>
    </citation>
    <scope>NUCLEOTIDE SEQUENCE</scope>
    <source>
        <strain evidence="14">LS3</strain>
    </source>
</reference>
<evidence type="ECO:0000256" key="9">
    <source>
        <dbReference type="ARBA" id="ARBA00023136"/>
    </source>
</evidence>
<dbReference type="PROSITE" id="PS50192">
    <property type="entry name" value="T_SNARE"/>
    <property type="match status" value="1"/>
</dbReference>
<dbReference type="SMART" id="SM00397">
    <property type="entry name" value="t_SNARE"/>
    <property type="match status" value="1"/>
</dbReference>
<evidence type="ECO:0000256" key="3">
    <source>
        <dbReference type="ARBA" id="ARBA00022448"/>
    </source>
</evidence>
<accession>A0A060SYH8</accession>
<keyword evidence="7" id="KW-0333">Golgi apparatus</keyword>
<evidence type="ECO:0000256" key="5">
    <source>
        <dbReference type="ARBA" id="ARBA00022927"/>
    </source>
</evidence>
<dbReference type="Gene3D" id="1.20.5.110">
    <property type="match status" value="1"/>
</dbReference>
<dbReference type="Pfam" id="PF09177">
    <property type="entry name" value="STX6_10_61_N"/>
    <property type="match status" value="1"/>
</dbReference>
<feature type="transmembrane region" description="Helical" evidence="12">
    <location>
        <begin position="199"/>
        <end position="221"/>
    </location>
</feature>
<dbReference type="InterPro" id="IPR048036">
    <property type="entry name" value="Tlg1p-like_N"/>
</dbReference>
<dbReference type="CDD" id="cd21444">
    <property type="entry name" value="SNARE_NTD_Tlg1p-like"/>
    <property type="match status" value="1"/>
</dbReference>
<sequence>MADPFAQVYADAESQLTRTLNLLDSYKQSGSTDALADVNNAAQELAETIHDLSQSIGAMQSQPMQFGLTEYEINHRVSQVGHLNERLANIQESITEAKRSHHQKPMAGQMGGDGDEGEQGASGQDSFLQQQVIEEQDQVLDSVYTTVNSLREQANVMSRELEDQSYLIEDFDRQVDTAGDRLRRGIKKINWVVKNNEDTLSSCCISLLILVLVILLVMLLIV</sequence>
<evidence type="ECO:0000256" key="1">
    <source>
        <dbReference type="ARBA" id="ARBA00004409"/>
    </source>
</evidence>
<evidence type="ECO:0000256" key="11">
    <source>
        <dbReference type="SAM" id="MobiDB-lite"/>
    </source>
</evidence>
<proteinExistence type="inferred from homology"/>
<evidence type="ECO:0000256" key="10">
    <source>
        <dbReference type="ARBA" id="ARBA00073343"/>
    </source>
</evidence>
<dbReference type="GO" id="GO:0000139">
    <property type="term" value="C:Golgi membrane"/>
    <property type="evidence" value="ECO:0007669"/>
    <property type="project" value="UniProtKB-SubCell"/>
</dbReference>
<evidence type="ECO:0000256" key="7">
    <source>
        <dbReference type="ARBA" id="ARBA00023034"/>
    </source>
</evidence>
<keyword evidence="9 12" id="KW-0472">Membrane</keyword>